<protein>
    <submittedName>
        <fullName evidence="7">Uncharacterized protein</fullName>
    </submittedName>
</protein>
<gene>
    <name evidence="7" type="ORF">F7725_023031</name>
</gene>
<dbReference type="GO" id="GO:0016779">
    <property type="term" value="F:nucleotidyltransferase activity"/>
    <property type="evidence" value="ECO:0007669"/>
    <property type="project" value="UniProtKB-KW"/>
</dbReference>
<dbReference type="EMBL" id="JAAKFY010000007">
    <property type="protein sequence ID" value="KAF3854976.1"/>
    <property type="molecule type" value="Genomic_DNA"/>
</dbReference>
<evidence type="ECO:0000256" key="6">
    <source>
        <dbReference type="ARBA" id="ARBA00024347"/>
    </source>
</evidence>
<evidence type="ECO:0000256" key="4">
    <source>
        <dbReference type="ARBA" id="ARBA00022765"/>
    </source>
</evidence>
<comment type="caution">
    <text evidence="7">The sequence shown here is derived from an EMBL/GenBank/DDBJ whole genome shotgun (WGS) entry which is preliminary data.</text>
</comment>
<organism evidence="7 8">
    <name type="scientific">Dissostichus mawsoni</name>
    <name type="common">Antarctic cod</name>
    <dbReference type="NCBI Taxonomy" id="36200"/>
    <lineage>
        <taxon>Eukaryota</taxon>
        <taxon>Metazoa</taxon>
        <taxon>Chordata</taxon>
        <taxon>Craniata</taxon>
        <taxon>Vertebrata</taxon>
        <taxon>Euteleostomi</taxon>
        <taxon>Actinopterygii</taxon>
        <taxon>Neopterygii</taxon>
        <taxon>Teleostei</taxon>
        <taxon>Neoteleostei</taxon>
        <taxon>Acanthomorphata</taxon>
        <taxon>Eupercaria</taxon>
        <taxon>Perciformes</taxon>
        <taxon>Notothenioidei</taxon>
        <taxon>Nototheniidae</taxon>
        <taxon>Dissostichus</taxon>
    </lineage>
</organism>
<keyword evidence="8" id="KW-1185">Reference proteome</keyword>
<dbReference type="InterPro" id="IPR051838">
    <property type="entry name" value="ARTD_PARP"/>
</dbReference>
<sequence>MRKESCATDLPHHPQLDTDIEAVRTLILAAFLRCQLSIYFSSSFREYVSIEEVDVDLKINTNVLDDEVAEAWRINPSDPIVIRLHFSSSQYLDGPVEVFQPSNRDHFSLKKQLQNILTVFLSQEWKHLTCESVVVRQKRGHSWFRSSGTIKKFRARLSSWLTKANQRSLFLTVSRSSELQERPARGRIISPAMKINRANSYTINNPPGDLFTYTPSGKRVVVSAVKSSAQLSSKQLIELLFSTQAIKHCKTTPTLQHGFLVQVMRYVEQRLPTLNEYCVVCDERHVLQNGPLLQPAVCTRELCVFSFYTFGVMSGATEEVATGAEVGETNIHK</sequence>
<keyword evidence="1" id="KW-0328">Glycosyltransferase</keyword>
<dbReference type="OrthoDB" id="109543at2759"/>
<evidence type="ECO:0000313" key="8">
    <source>
        <dbReference type="Proteomes" id="UP000518266"/>
    </source>
</evidence>
<evidence type="ECO:0000256" key="5">
    <source>
        <dbReference type="ARBA" id="ARBA00023027"/>
    </source>
</evidence>
<evidence type="ECO:0000313" key="7">
    <source>
        <dbReference type="EMBL" id="KAF3854976.1"/>
    </source>
</evidence>
<name>A0A7J5YZX9_DISMA</name>
<reference evidence="7 8" key="1">
    <citation type="submission" date="2020-03" db="EMBL/GenBank/DDBJ databases">
        <title>Dissostichus mawsoni Genome sequencing and assembly.</title>
        <authorList>
            <person name="Park H."/>
        </authorList>
    </citation>
    <scope>NUCLEOTIDE SEQUENCE [LARGE SCALE GENOMIC DNA]</scope>
    <source>
        <strain evidence="7">DM0001</strain>
        <tissue evidence="7">Muscle</tissue>
    </source>
</reference>
<keyword evidence="4" id="KW-0013">ADP-ribosylation</keyword>
<evidence type="ECO:0000256" key="1">
    <source>
        <dbReference type="ARBA" id="ARBA00022676"/>
    </source>
</evidence>
<dbReference type="Proteomes" id="UP000518266">
    <property type="component" value="Unassembled WGS sequence"/>
</dbReference>
<dbReference type="PANTHER" id="PTHR21328">
    <property type="entry name" value="POLY ADP-RIBOSE POLYMERASE FAMILY, MEMBER PARP"/>
    <property type="match status" value="1"/>
</dbReference>
<dbReference type="AlphaFoldDB" id="A0A7J5YZX9"/>
<dbReference type="GO" id="GO:0016757">
    <property type="term" value="F:glycosyltransferase activity"/>
    <property type="evidence" value="ECO:0007669"/>
    <property type="project" value="UniProtKB-KW"/>
</dbReference>
<accession>A0A7J5YZX9</accession>
<evidence type="ECO:0000256" key="2">
    <source>
        <dbReference type="ARBA" id="ARBA00022679"/>
    </source>
</evidence>
<proteinExistence type="inferred from homology"/>
<keyword evidence="5" id="KW-0520">NAD</keyword>
<evidence type="ECO:0000256" key="3">
    <source>
        <dbReference type="ARBA" id="ARBA00022695"/>
    </source>
</evidence>
<keyword evidence="2" id="KW-0808">Transferase</keyword>
<keyword evidence="3" id="KW-0548">Nucleotidyltransferase</keyword>
<comment type="similarity">
    <text evidence="6">Belongs to the ARTD/PARP family.</text>
</comment>